<comment type="similarity">
    <text evidence="3">Belongs to the BABAM1 family.</text>
</comment>
<gene>
    <name evidence="17" type="primary">BABAM1</name>
    <name evidence="17" type="ORF">HDU87_007210</name>
</gene>
<dbReference type="InterPro" id="IPR026126">
    <property type="entry name" value="BABAM1"/>
</dbReference>
<dbReference type="SUPFAM" id="SSF53300">
    <property type="entry name" value="vWA-like"/>
    <property type="match status" value="1"/>
</dbReference>
<dbReference type="Proteomes" id="UP001212152">
    <property type="component" value="Unassembled WGS sequence"/>
</dbReference>
<dbReference type="GO" id="GO:0006325">
    <property type="term" value="P:chromatin organization"/>
    <property type="evidence" value="ECO:0007669"/>
    <property type="project" value="UniProtKB-KW"/>
</dbReference>
<evidence type="ECO:0000256" key="1">
    <source>
        <dbReference type="ARBA" id="ARBA00004123"/>
    </source>
</evidence>
<evidence type="ECO:0000256" key="11">
    <source>
        <dbReference type="ARBA" id="ARBA00023204"/>
    </source>
</evidence>
<dbReference type="GO" id="GO:0045739">
    <property type="term" value="P:positive regulation of DNA repair"/>
    <property type="evidence" value="ECO:0007669"/>
    <property type="project" value="InterPro"/>
</dbReference>
<dbReference type="CDD" id="cd21502">
    <property type="entry name" value="vWA_BABAM1"/>
    <property type="match status" value="1"/>
</dbReference>
<evidence type="ECO:0000256" key="6">
    <source>
        <dbReference type="ARBA" id="ARBA00022618"/>
    </source>
</evidence>
<keyword evidence="8" id="KW-0498">Mitosis</keyword>
<keyword evidence="11" id="KW-0234">DNA repair</keyword>
<dbReference type="GO" id="GO:0005737">
    <property type="term" value="C:cytoplasm"/>
    <property type="evidence" value="ECO:0007669"/>
    <property type="project" value="UniProtKB-SubCell"/>
</dbReference>
<keyword evidence="10" id="KW-0156">Chromatin regulator</keyword>
<comment type="subcellular location">
    <subcellularLocation>
        <location evidence="2">Cytoplasm</location>
    </subcellularLocation>
    <subcellularLocation>
        <location evidence="1">Nucleus</location>
    </subcellularLocation>
</comment>
<evidence type="ECO:0000256" key="12">
    <source>
        <dbReference type="ARBA" id="ARBA00023242"/>
    </source>
</evidence>
<keyword evidence="5" id="KW-0963">Cytoplasm</keyword>
<name>A0AAD5TEY6_9FUNG</name>
<evidence type="ECO:0000256" key="8">
    <source>
        <dbReference type="ARBA" id="ARBA00022776"/>
    </source>
</evidence>
<dbReference type="GO" id="GO:0051301">
    <property type="term" value="P:cell division"/>
    <property type="evidence" value="ECO:0007669"/>
    <property type="project" value="UniProtKB-KW"/>
</dbReference>
<dbReference type="InterPro" id="IPR036465">
    <property type="entry name" value="vWFA_dom_sf"/>
</dbReference>
<dbReference type="GO" id="GO:0070552">
    <property type="term" value="C:BRISC complex"/>
    <property type="evidence" value="ECO:0007669"/>
    <property type="project" value="InterPro"/>
</dbReference>
<evidence type="ECO:0000256" key="5">
    <source>
        <dbReference type="ARBA" id="ARBA00022490"/>
    </source>
</evidence>
<dbReference type="EMBL" id="JADGJQ010000066">
    <property type="protein sequence ID" value="KAJ3173996.1"/>
    <property type="molecule type" value="Genomic_DNA"/>
</dbReference>
<keyword evidence="9" id="KW-0833">Ubl conjugation pathway</keyword>
<evidence type="ECO:0000256" key="3">
    <source>
        <dbReference type="ARBA" id="ARBA00010809"/>
    </source>
</evidence>
<dbReference type="PANTHER" id="PTHR15660">
    <property type="entry name" value="BRISC AND BRCA1-A COMPLEX MEMBER 1"/>
    <property type="match status" value="1"/>
</dbReference>
<feature type="compositionally biased region" description="Basic and acidic residues" evidence="16">
    <location>
        <begin position="223"/>
        <end position="234"/>
    </location>
</feature>
<evidence type="ECO:0000256" key="2">
    <source>
        <dbReference type="ARBA" id="ARBA00004496"/>
    </source>
</evidence>
<reference evidence="17" key="1">
    <citation type="submission" date="2020-05" db="EMBL/GenBank/DDBJ databases">
        <title>Phylogenomic resolution of chytrid fungi.</title>
        <authorList>
            <person name="Stajich J.E."/>
            <person name="Amses K."/>
            <person name="Simmons R."/>
            <person name="Seto K."/>
            <person name="Myers J."/>
            <person name="Bonds A."/>
            <person name="Quandt C.A."/>
            <person name="Barry K."/>
            <person name="Liu P."/>
            <person name="Grigoriev I."/>
            <person name="Longcore J.E."/>
            <person name="James T.Y."/>
        </authorList>
    </citation>
    <scope>NUCLEOTIDE SEQUENCE</scope>
    <source>
        <strain evidence="17">JEL0379</strain>
    </source>
</reference>
<keyword evidence="7" id="KW-0227">DNA damage</keyword>
<evidence type="ECO:0000313" key="18">
    <source>
        <dbReference type="Proteomes" id="UP001212152"/>
    </source>
</evidence>
<evidence type="ECO:0000313" key="17">
    <source>
        <dbReference type="EMBL" id="KAJ3173996.1"/>
    </source>
</evidence>
<evidence type="ECO:0000256" key="4">
    <source>
        <dbReference type="ARBA" id="ARBA00019437"/>
    </source>
</evidence>
<evidence type="ECO:0000256" key="13">
    <source>
        <dbReference type="ARBA" id="ARBA00023306"/>
    </source>
</evidence>
<keyword evidence="12" id="KW-0539">Nucleus</keyword>
<keyword evidence="6" id="KW-0132">Cell division</keyword>
<evidence type="ECO:0000256" key="15">
    <source>
        <dbReference type="ARBA" id="ARBA00031038"/>
    </source>
</evidence>
<dbReference type="GO" id="GO:0007095">
    <property type="term" value="P:mitotic G2 DNA damage checkpoint signaling"/>
    <property type="evidence" value="ECO:0007669"/>
    <property type="project" value="TreeGrafter"/>
</dbReference>
<dbReference type="Gene3D" id="3.40.50.410">
    <property type="entry name" value="von Willebrand factor, type A domain"/>
    <property type="match status" value="1"/>
</dbReference>
<dbReference type="GO" id="GO:0006302">
    <property type="term" value="P:double-strand break repair"/>
    <property type="evidence" value="ECO:0007669"/>
    <property type="project" value="TreeGrafter"/>
</dbReference>
<keyword evidence="13" id="KW-0131">Cell cycle</keyword>
<keyword evidence="18" id="KW-1185">Reference proteome</keyword>
<evidence type="ECO:0000256" key="10">
    <source>
        <dbReference type="ARBA" id="ARBA00022853"/>
    </source>
</evidence>
<organism evidence="17 18">
    <name type="scientific">Geranomyces variabilis</name>
    <dbReference type="NCBI Taxonomy" id="109894"/>
    <lineage>
        <taxon>Eukaryota</taxon>
        <taxon>Fungi</taxon>
        <taxon>Fungi incertae sedis</taxon>
        <taxon>Chytridiomycota</taxon>
        <taxon>Chytridiomycota incertae sedis</taxon>
        <taxon>Chytridiomycetes</taxon>
        <taxon>Spizellomycetales</taxon>
        <taxon>Powellomycetaceae</taxon>
        <taxon>Geranomyces</taxon>
    </lineage>
</organism>
<evidence type="ECO:0000256" key="7">
    <source>
        <dbReference type="ARBA" id="ARBA00022763"/>
    </source>
</evidence>
<protein>
    <recommendedName>
        <fullName evidence="4">BRISC and BRCA1-A complex member 1</fullName>
    </recommendedName>
    <alternativeName>
        <fullName evidence="14">Mediator of RAP80 interactions and targeting subunit of 40 kDa</fullName>
    </alternativeName>
    <alternativeName>
        <fullName evidence="15">New component of the BRCA1-A complex</fullName>
    </alternativeName>
</protein>
<evidence type="ECO:0000256" key="16">
    <source>
        <dbReference type="SAM" id="MobiDB-lite"/>
    </source>
</evidence>
<dbReference type="GO" id="GO:0016604">
    <property type="term" value="C:nuclear body"/>
    <property type="evidence" value="ECO:0007669"/>
    <property type="project" value="TreeGrafter"/>
</dbReference>
<proteinExistence type="inferred from homology"/>
<feature type="region of interest" description="Disordered" evidence="16">
    <location>
        <begin position="214"/>
        <end position="234"/>
    </location>
</feature>
<accession>A0AAD5TEY6</accession>
<dbReference type="PANTHER" id="PTHR15660:SF1">
    <property type="entry name" value="BRISC AND BRCA1-A COMPLEX MEMBER 1"/>
    <property type="match status" value="1"/>
</dbReference>
<sequence>MRYERIVFCVDVSQEAGCEVVGPPPGHNSNTITRLECAKLLMQRFIFQKSRMNPKHQFGVLTATDLTLWAQECTSDADQVIQNISKLQFENAQHALWDLSTLFSALHDQYPEPATADYVLRVIIIYCRSNTHPSGPDDAQLAIFRANPNCFLDGIYIHDKANVTNQVQAIYDCLSLLGNEEDRFYELTREYRRFSIAMTKLLAHPIQRMAEAPGSYLLQQDPGPRRGTDDGLLI</sequence>
<evidence type="ECO:0000256" key="14">
    <source>
        <dbReference type="ARBA" id="ARBA00030984"/>
    </source>
</evidence>
<comment type="caution">
    <text evidence="17">The sequence shown here is derived from an EMBL/GenBank/DDBJ whole genome shotgun (WGS) entry which is preliminary data.</text>
</comment>
<dbReference type="AlphaFoldDB" id="A0AAD5TEY6"/>
<evidence type="ECO:0000256" key="9">
    <source>
        <dbReference type="ARBA" id="ARBA00022786"/>
    </source>
</evidence>